<reference evidence="2 3" key="1">
    <citation type="submission" date="2015-12" db="EMBL/GenBank/DDBJ databases">
        <title>The genome of Folsomia candida.</title>
        <authorList>
            <person name="Faddeeva A."/>
            <person name="Derks M.F."/>
            <person name="Anvar Y."/>
            <person name="Smit S."/>
            <person name="Van Straalen N."/>
            <person name="Roelofs D."/>
        </authorList>
    </citation>
    <scope>NUCLEOTIDE SEQUENCE [LARGE SCALE GENOMIC DNA]</scope>
    <source>
        <strain evidence="2 3">VU population</strain>
        <tissue evidence="2">Whole body</tissue>
    </source>
</reference>
<dbReference type="EMBL" id="LNIX01000027">
    <property type="protein sequence ID" value="OXA42200.1"/>
    <property type="molecule type" value="Genomic_DNA"/>
</dbReference>
<proteinExistence type="predicted"/>
<evidence type="ECO:0000313" key="3">
    <source>
        <dbReference type="Proteomes" id="UP000198287"/>
    </source>
</evidence>
<evidence type="ECO:0000256" key="1">
    <source>
        <dbReference type="SAM" id="Phobius"/>
    </source>
</evidence>
<feature type="transmembrane region" description="Helical" evidence="1">
    <location>
        <begin position="284"/>
        <end position="306"/>
    </location>
</feature>
<protein>
    <submittedName>
        <fullName evidence="2">Uncharacterized protein</fullName>
    </submittedName>
</protein>
<dbReference type="AlphaFoldDB" id="A0A226DAN5"/>
<evidence type="ECO:0000313" key="2">
    <source>
        <dbReference type="EMBL" id="OXA42200.1"/>
    </source>
</evidence>
<feature type="transmembrane region" description="Helical" evidence="1">
    <location>
        <begin position="249"/>
        <end position="272"/>
    </location>
</feature>
<organism evidence="2 3">
    <name type="scientific">Folsomia candida</name>
    <name type="common">Springtail</name>
    <dbReference type="NCBI Taxonomy" id="158441"/>
    <lineage>
        <taxon>Eukaryota</taxon>
        <taxon>Metazoa</taxon>
        <taxon>Ecdysozoa</taxon>
        <taxon>Arthropoda</taxon>
        <taxon>Hexapoda</taxon>
        <taxon>Collembola</taxon>
        <taxon>Entomobryomorpha</taxon>
        <taxon>Isotomoidea</taxon>
        <taxon>Isotomidae</taxon>
        <taxon>Proisotominae</taxon>
        <taxon>Folsomia</taxon>
    </lineage>
</organism>
<dbReference type="Proteomes" id="UP000198287">
    <property type="component" value="Unassembled WGS sequence"/>
</dbReference>
<keyword evidence="3" id="KW-1185">Reference proteome</keyword>
<feature type="transmembrane region" description="Helical" evidence="1">
    <location>
        <begin position="133"/>
        <end position="152"/>
    </location>
</feature>
<gene>
    <name evidence="2" type="ORF">Fcan01_23223</name>
</gene>
<keyword evidence="1" id="KW-0812">Transmembrane</keyword>
<accession>A0A226DAN5</accession>
<sequence length="402" mass="45385">MLKLLRKSKSFFDVNYIYFDARVDKFVKRPKTRSNWVKLITCYLIFGAICLNGFYSILFTQPGILETSSILLFASPFCVSMILLSPMLLQPDPFVFLLNARQEFALRNINGNLLHPPEKLVANCKIVLKLSHILSHIVRIVAPGVLLLLMFFEPGLKPFLGSGLFIVSSKGGHLCIVVVQAWAFFSMCGPMTYFMFIFLCDSLHCAVEHLCYLKRSDDSFRRIRLTLALQIFKQLHILLAQMNFCLRNVCLPMLLVAVITPNILGMSLTILLSARLLDHVGNLFFPLAAAFTTIFIILFGTFAGYVHKWSGKCITKFGKSCAVNCDKMERKVLGRVIRSCTPMKIRFVGRGDFCEYSGTNRLFQLRPFPRGEGPKVAKIVNGAADFSMMDKDIEMLPSPKVS</sequence>
<feature type="transmembrane region" description="Helical" evidence="1">
    <location>
        <begin position="70"/>
        <end position="89"/>
    </location>
</feature>
<keyword evidence="1" id="KW-0472">Membrane</keyword>
<keyword evidence="1" id="KW-1133">Transmembrane helix</keyword>
<name>A0A226DAN5_FOLCA</name>
<feature type="transmembrane region" description="Helical" evidence="1">
    <location>
        <begin position="36"/>
        <end position="58"/>
    </location>
</feature>
<comment type="caution">
    <text evidence="2">The sequence shown here is derived from an EMBL/GenBank/DDBJ whole genome shotgun (WGS) entry which is preliminary data.</text>
</comment>